<accession>A0A6T1Z0R8</accession>
<sequence>MLRCIHRAMHEARCGNNITLKFISLEFIRCTIANNTTKVLVTQPIAESHNVLDHLLCCCSLGCGFLVGQNGTTNGGTCTSLLRLEMSGIHLEVPPILACTITAFAYNKMRWVFILGLCHQASYTHL</sequence>
<proteinExistence type="predicted"/>
<evidence type="ECO:0000313" key="1">
    <source>
        <dbReference type="EMBL" id="CAE0805160.1"/>
    </source>
</evidence>
<dbReference type="AlphaFoldDB" id="A0A6T1Z0R8"/>
<dbReference type="EMBL" id="HBJA01046432">
    <property type="protein sequence ID" value="CAE0805161.1"/>
    <property type="molecule type" value="Transcribed_RNA"/>
</dbReference>
<gene>
    <name evidence="1" type="ORF">EGYM00163_LOCUS16284</name>
    <name evidence="2" type="ORF">EGYM00163_LOCUS16285</name>
</gene>
<dbReference type="EMBL" id="HBJA01046431">
    <property type="protein sequence ID" value="CAE0805160.1"/>
    <property type="molecule type" value="Transcribed_RNA"/>
</dbReference>
<organism evidence="2">
    <name type="scientific">Eutreptiella gymnastica</name>
    <dbReference type="NCBI Taxonomy" id="73025"/>
    <lineage>
        <taxon>Eukaryota</taxon>
        <taxon>Discoba</taxon>
        <taxon>Euglenozoa</taxon>
        <taxon>Euglenida</taxon>
        <taxon>Spirocuta</taxon>
        <taxon>Euglenophyceae</taxon>
        <taxon>Eutreptiales</taxon>
        <taxon>Eutreptiaceae</taxon>
        <taxon>Eutreptiella</taxon>
    </lineage>
</organism>
<evidence type="ECO:0000313" key="2">
    <source>
        <dbReference type="EMBL" id="CAE0805161.1"/>
    </source>
</evidence>
<name>A0A6T1Z0R8_9EUGL</name>
<reference evidence="2" key="1">
    <citation type="submission" date="2021-01" db="EMBL/GenBank/DDBJ databases">
        <authorList>
            <person name="Corre E."/>
            <person name="Pelletier E."/>
            <person name="Niang G."/>
            <person name="Scheremetjew M."/>
            <person name="Finn R."/>
            <person name="Kale V."/>
            <person name="Holt S."/>
            <person name="Cochrane G."/>
            <person name="Meng A."/>
            <person name="Brown T."/>
            <person name="Cohen L."/>
        </authorList>
    </citation>
    <scope>NUCLEOTIDE SEQUENCE</scope>
    <source>
        <strain evidence="2">CCMP1594</strain>
    </source>
</reference>
<protein>
    <submittedName>
        <fullName evidence="2">Uncharacterized protein</fullName>
    </submittedName>
</protein>